<dbReference type="Proteomes" id="UP000473681">
    <property type="component" value="Unassembled WGS sequence"/>
</dbReference>
<dbReference type="InterPro" id="IPR037233">
    <property type="entry name" value="CcmK-like_sf"/>
</dbReference>
<dbReference type="GO" id="GO:0031469">
    <property type="term" value="C:bacterial microcompartment"/>
    <property type="evidence" value="ECO:0007669"/>
    <property type="project" value="UniProtKB-SubCell"/>
</dbReference>
<dbReference type="Gene3D" id="3.30.70.1710">
    <property type="match status" value="2"/>
</dbReference>
<gene>
    <name evidence="5" type="ORF">FC774_04275</name>
    <name evidence="6" type="ORF">FDB51_12465</name>
    <name evidence="7" type="ORF">FDG31_04335</name>
</gene>
<evidence type="ECO:0000256" key="3">
    <source>
        <dbReference type="PROSITE-ProRule" id="PRU01278"/>
    </source>
</evidence>
<dbReference type="PANTHER" id="PTHR33941">
    <property type="entry name" value="PROPANEDIOL UTILIZATION PROTEIN PDUA"/>
    <property type="match status" value="1"/>
</dbReference>
<comment type="similarity">
    <text evidence="3">Belongs to the bacterial microcompartments protein family.</text>
</comment>
<organism evidence="5 9">
    <name type="scientific">Clostridium botulinum</name>
    <dbReference type="NCBI Taxonomy" id="1491"/>
    <lineage>
        <taxon>Bacteria</taxon>
        <taxon>Bacillati</taxon>
        <taxon>Bacillota</taxon>
        <taxon>Clostridia</taxon>
        <taxon>Eubacteriales</taxon>
        <taxon>Clostridiaceae</taxon>
        <taxon>Clostridium</taxon>
    </lineage>
</organism>
<accession>A0A093VPU0</accession>
<name>A0A093VPU0_CLOBO</name>
<keyword evidence="2" id="KW-1283">Bacterial microcompartment</keyword>
<dbReference type="CDD" id="cd07053">
    <property type="entry name" value="BMC_PduT_repeat1"/>
    <property type="match status" value="1"/>
</dbReference>
<dbReference type="AlphaFoldDB" id="A0A093VPU0"/>
<dbReference type="Proteomes" id="UP000486903">
    <property type="component" value="Unassembled WGS sequence"/>
</dbReference>
<dbReference type="PANTHER" id="PTHR33941:SF11">
    <property type="entry name" value="BACTERIAL MICROCOMPARTMENT SHELL PROTEIN PDUJ"/>
    <property type="match status" value="1"/>
</dbReference>
<evidence type="ECO:0000259" key="4">
    <source>
        <dbReference type="PROSITE" id="PS51930"/>
    </source>
</evidence>
<dbReference type="Proteomes" id="UP000476820">
    <property type="component" value="Unassembled WGS sequence"/>
</dbReference>
<reference evidence="8 9" key="1">
    <citation type="submission" date="2019-04" db="EMBL/GenBank/DDBJ databases">
        <title>Genome sequencing of Clostridium botulinum Groups I-IV and Clostridium butyricum.</title>
        <authorList>
            <person name="Brunt J."/>
            <person name="Van Vliet A.H.M."/>
            <person name="Stringer S.C."/>
            <person name="Carter A.T."/>
            <person name="Peck M.W."/>
        </authorList>
    </citation>
    <scope>NUCLEOTIDE SEQUENCE [LARGE SCALE GENOMIC DNA]</scope>
    <source>
        <strain evidence="5 9">1605</strain>
        <strain evidence="7 10">BL81</strain>
        <strain evidence="6 8">CB-K-33E</strain>
    </source>
</reference>
<comment type="caution">
    <text evidence="5">The sequence shown here is derived from an EMBL/GenBank/DDBJ whole genome shotgun (WGS) entry which is preliminary data.</text>
</comment>
<dbReference type="EMBL" id="SWOV01000007">
    <property type="protein sequence ID" value="NFF87111.1"/>
    <property type="molecule type" value="Genomic_DNA"/>
</dbReference>
<dbReference type="InterPro" id="IPR000249">
    <property type="entry name" value="BMC_dom"/>
</dbReference>
<dbReference type="EMBL" id="SWVK01000017">
    <property type="protein sequence ID" value="NFN35921.1"/>
    <property type="molecule type" value="Genomic_DNA"/>
</dbReference>
<sequence length="182" mass="18886">MANAIGMVEFISISRGIYATDQMLKTSDVEIVTANSVCPGKYIAIVNGDVAAVKESVSVGEKIAGEFWVDSIIIPNVNPLVFPAITGATMPDSIQALGIMESFSLATMVIAADAILKAANLEPLDLRLGTGLGGKSFFTFTGDVAAVEAGIDAGKSIAEEKGLLVNAEVIPSPSDRLLQSLL</sequence>
<evidence type="ECO:0000256" key="2">
    <source>
        <dbReference type="ARBA" id="ARBA00024446"/>
    </source>
</evidence>
<dbReference type="OrthoDB" id="9791973at2"/>
<evidence type="ECO:0000313" key="8">
    <source>
        <dbReference type="Proteomes" id="UP000473681"/>
    </source>
</evidence>
<dbReference type="RefSeq" id="WP_003374718.1">
    <property type="nucleotide sequence ID" value="NZ_CP010520.1"/>
</dbReference>
<dbReference type="EMBL" id="SXFB01000002">
    <property type="protein sequence ID" value="NFV25398.1"/>
    <property type="molecule type" value="Genomic_DNA"/>
</dbReference>
<dbReference type="OMA" id="CTAIVRG"/>
<evidence type="ECO:0000313" key="6">
    <source>
        <dbReference type="EMBL" id="NFN35921.1"/>
    </source>
</evidence>
<dbReference type="InterPro" id="IPR050575">
    <property type="entry name" value="BMC_shell"/>
</dbReference>
<evidence type="ECO:0000313" key="7">
    <source>
        <dbReference type="EMBL" id="NFV25398.1"/>
    </source>
</evidence>
<evidence type="ECO:0000313" key="10">
    <source>
        <dbReference type="Proteomes" id="UP000486903"/>
    </source>
</evidence>
<feature type="domain" description="BMC" evidence="4">
    <location>
        <begin position="4"/>
        <end position="86"/>
    </location>
</feature>
<evidence type="ECO:0000313" key="9">
    <source>
        <dbReference type="Proteomes" id="UP000476820"/>
    </source>
</evidence>
<dbReference type="SMART" id="SM00877">
    <property type="entry name" value="BMC"/>
    <property type="match status" value="2"/>
</dbReference>
<dbReference type="Pfam" id="PF00936">
    <property type="entry name" value="BMC"/>
    <property type="match status" value="2"/>
</dbReference>
<dbReference type="PROSITE" id="PS51930">
    <property type="entry name" value="BMC_2"/>
    <property type="match status" value="2"/>
</dbReference>
<dbReference type="InterPro" id="IPR011238">
    <property type="entry name" value="Micro_shell_prot_PduT"/>
</dbReference>
<dbReference type="SUPFAM" id="SSF143414">
    <property type="entry name" value="CcmK-like"/>
    <property type="match status" value="2"/>
</dbReference>
<protein>
    <submittedName>
        <fullName evidence="5">BMC domain-containing protein</fullName>
    </submittedName>
</protein>
<dbReference type="CDD" id="cd07054">
    <property type="entry name" value="BMC_PduT_repeat2"/>
    <property type="match status" value="1"/>
</dbReference>
<dbReference type="InterPro" id="IPR044872">
    <property type="entry name" value="CcmK/CsoS1_BMC"/>
</dbReference>
<dbReference type="PIRSF" id="PIRSF034834">
    <property type="entry name" value="PduT"/>
    <property type="match status" value="1"/>
</dbReference>
<evidence type="ECO:0000256" key="1">
    <source>
        <dbReference type="ARBA" id="ARBA00024322"/>
    </source>
</evidence>
<proteinExistence type="inferred from homology"/>
<evidence type="ECO:0000313" key="5">
    <source>
        <dbReference type="EMBL" id="NFF87111.1"/>
    </source>
</evidence>
<feature type="domain" description="BMC" evidence="4">
    <location>
        <begin position="96"/>
        <end position="182"/>
    </location>
</feature>
<comment type="subcellular location">
    <subcellularLocation>
        <location evidence="1">Bacterial microcompartment</location>
    </subcellularLocation>
</comment>